<dbReference type="Gene3D" id="3.40.50.1820">
    <property type="entry name" value="alpha/beta hydrolase"/>
    <property type="match status" value="1"/>
</dbReference>
<dbReference type="RefSeq" id="XP_038747924.1">
    <property type="nucleotide sequence ID" value="XM_038886674.1"/>
</dbReference>
<feature type="compositionally biased region" description="Pro residues" evidence="1">
    <location>
        <begin position="1614"/>
        <end position="1630"/>
    </location>
</feature>
<feature type="region of interest" description="Disordered" evidence="1">
    <location>
        <begin position="1341"/>
        <end position="1411"/>
    </location>
</feature>
<feature type="compositionally biased region" description="Basic and acidic residues" evidence="1">
    <location>
        <begin position="1341"/>
        <end position="1351"/>
    </location>
</feature>
<dbReference type="SUPFAM" id="SSF56112">
    <property type="entry name" value="Protein kinase-like (PK-like)"/>
    <property type="match status" value="1"/>
</dbReference>
<comment type="caution">
    <text evidence="3">The sequence shown here is derived from an EMBL/GenBank/DDBJ whole genome shotgun (WGS) entry which is preliminary data.</text>
</comment>
<dbReference type="InterPro" id="IPR049492">
    <property type="entry name" value="BD-FAE-like_dom"/>
</dbReference>
<reference evidence="3" key="2">
    <citation type="submission" date="2020-11" db="EMBL/GenBank/DDBJ databases">
        <title>Whole genome sequencing of Colletotrichum sp.</title>
        <authorList>
            <person name="Li H."/>
        </authorList>
    </citation>
    <scope>NUCLEOTIDE SEQUENCE</scope>
    <source>
        <strain evidence="3">CkLH20</strain>
    </source>
</reference>
<evidence type="ECO:0000313" key="3">
    <source>
        <dbReference type="EMBL" id="KAF9878463.1"/>
    </source>
</evidence>
<dbReference type="PANTHER" id="PTHR38166">
    <property type="entry name" value="C2H2-TYPE DOMAIN-CONTAINING PROTEIN-RELATED"/>
    <property type="match status" value="1"/>
</dbReference>
<dbReference type="InterPro" id="IPR011009">
    <property type="entry name" value="Kinase-like_dom_sf"/>
</dbReference>
<feature type="region of interest" description="Disordered" evidence="1">
    <location>
        <begin position="1480"/>
        <end position="1512"/>
    </location>
</feature>
<feature type="domain" description="BD-FAE-like" evidence="2">
    <location>
        <begin position="93"/>
        <end position="192"/>
    </location>
</feature>
<evidence type="ECO:0000313" key="4">
    <source>
        <dbReference type="Proteomes" id="UP000781932"/>
    </source>
</evidence>
<dbReference type="GeneID" id="62159748"/>
<dbReference type="PANTHER" id="PTHR38166:SF1">
    <property type="entry name" value="C2H2-TYPE DOMAIN-CONTAINING PROTEIN"/>
    <property type="match status" value="1"/>
</dbReference>
<dbReference type="OrthoDB" id="5412996at2759"/>
<dbReference type="EMBL" id="JAATWM020000010">
    <property type="protein sequence ID" value="KAF9878463.1"/>
    <property type="molecule type" value="Genomic_DNA"/>
</dbReference>
<organism evidence="3 4">
    <name type="scientific">Colletotrichum karsti</name>
    <dbReference type="NCBI Taxonomy" id="1095194"/>
    <lineage>
        <taxon>Eukaryota</taxon>
        <taxon>Fungi</taxon>
        <taxon>Dikarya</taxon>
        <taxon>Ascomycota</taxon>
        <taxon>Pezizomycotina</taxon>
        <taxon>Sordariomycetes</taxon>
        <taxon>Hypocreomycetidae</taxon>
        <taxon>Glomerellales</taxon>
        <taxon>Glomerellaceae</taxon>
        <taxon>Colletotrichum</taxon>
        <taxon>Colletotrichum boninense species complex</taxon>
    </lineage>
</organism>
<reference evidence="3" key="1">
    <citation type="submission" date="2020-03" db="EMBL/GenBank/DDBJ databases">
        <authorList>
            <person name="He L."/>
        </authorList>
    </citation>
    <scope>NUCLEOTIDE SEQUENCE</scope>
    <source>
        <strain evidence="3">CkLH20</strain>
    </source>
</reference>
<gene>
    <name evidence="3" type="ORF">CkaCkLH20_03955</name>
</gene>
<keyword evidence="4" id="KW-1185">Reference proteome</keyword>
<feature type="region of interest" description="Disordered" evidence="1">
    <location>
        <begin position="1718"/>
        <end position="1738"/>
    </location>
</feature>
<dbReference type="Gene3D" id="3.90.1200.10">
    <property type="match status" value="1"/>
</dbReference>
<name>A0A9P6I8T2_9PEZI</name>
<evidence type="ECO:0000259" key="2">
    <source>
        <dbReference type="Pfam" id="PF20434"/>
    </source>
</evidence>
<dbReference type="Pfam" id="PF20434">
    <property type="entry name" value="BD-FAE"/>
    <property type="match status" value="1"/>
</dbReference>
<dbReference type="SUPFAM" id="SSF53474">
    <property type="entry name" value="alpha/beta-Hydrolases"/>
    <property type="match status" value="1"/>
</dbReference>
<protein>
    <recommendedName>
        <fullName evidence="2">BD-FAE-like domain-containing protein</fullName>
    </recommendedName>
</protein>
<accession>A0A9P6I8T2</accession>
<feature type="compositionally biased region" description="Acidic residues" evidence="1">
    <location>
        <begin position="1389"/>
        <end position="1402"/>
    </location>
</feature>
<dbReference type="Proteomes" id="UP000781932">
    <property type="component" value="Unassembled WGS sequence"/>
</dbReference>
<evidence type="ECO:0000256" key="1">
    <source>
        <dbReference type="SAM" id="MobiDB-lite"/>
    </source>
</evidence>
<proteinExistence type="predicted"/>
<sequence length="1738" mass="194239">MAEDNSPNQSSNTSTSVDANDAASVAALTSVELAARGREVTGLDIFQKISSPIDGARVEELMAAMNADVPTGGADMAYGNKDTQRLRLWKPDSDYAPIIVFVHGGSWVAGTYLDSIGSTKIGHLLAKGYAIASINYTLVPEVTVAEQVQEVADSVGYLAKNASHLGVDAERVVLVGHSSGAHVVTLLGTDTSYFVRSGVSIETIRGVIALDGSNFNAAAEIIDNPGNIAQNMHIGLGTDLERLQAMSPTYNAQQPNAKSFLLLQVQRQGDIRQAIELAAVLKTAATNMYDTLSLSTCFDTLQDTNCDDQARTWIRKALDAKIDLARFVADRREKGRATEVVGYLKGAFNLGFRIRFEDDGPDAVIRFPKPGHISTVFLEEKLINEVRAIEFIRQNTTIPVPFVHAWGLAHESPRQLGPFIIMDFIEGTLASRILQKPPDDDQQELILNPDLDSSLLDKFYRQVAGYLLQLSRIQFKHIGAILRGPGEPAEEKGIWSSSKRPLTYNMNELATSAGYPTDSFPTASFARASDFFKSVAQEHLVHLRTQRNLAFTPEIARARYIARHRYLQLVDSFCSAEDDAGPFTPFCDDFRPANMLVDPDTMQITAVLDWEFTNAMPAQFSHDPPWWLLLNDPGSWVDRNAVQEFRDLYEPRMEQFLRMLEMVEDEDGRDAREDGDGDDRRPLSVRMRASWATGRFWFNFASRKSYDVDSIYWRVLHDGGDAAELLDPEVRAGMDAAVEEKMAQLREYREEYAMRFPDEKTDNSDKLESPLDFSPTSITPTLVWDAGNPAFEEVADMDLDQTGSYVGSEESGPWLKPTLRSLLDDGSERDMTFTMAMCLQPLFDQHLRYLNISASSEGNRTEPIYKWDSDSDAYDTSAVRRQLGAFSNSLSMTLQDRQIMFINPESLKSSVDNARNKSTSHMVSEFHPGTWFTARAELPVEPLALCPNCSGPMYTGGGRISTGDMGIADMLYGILFNDIIAETASPARALQAIHFTLARSVYYNFIDVYDLSDNATHVYFQLASVPRRFRGYSAFMATLACFVVTVAVVSASFRATKFSLPNNAWHTVAQIAESRELSGILHEARVATDSAVGRAIRRAEDRDGFGDEAAREPNSDKNSTASLFTLWPRKPSKRQLIYKLDAWGCKKYSVENEDAFSIPKHFESPPFKSTKTESRNPSLQRSIEPKAAADLKVAHYHARVSVMDNDGPRQKPEDLRSGNNEEKLTLLIVDYVREAMTSGNVFTDKDHDDSDDPIGNGKTLFTWASDVAGLIKAKRIAAASNITAPSTIDKPLPDISAVIKGEHPHLLEPETIEDEKGRVVNTIMEIFLRDIDTYVSQIVGTHDDDNTRDATETGETGGQAGSSATNSQGRRSIKRQKGQAGQSTVPNDDGSDGENEKEDGDEDQRRRKKPTKSCDAGKVLFACPYYKWNPHEYCRRQTCAGPGWSTIHRMKEHLYRTHQKSLFQCRRCWKDLKGDRALEDHQRQDPPCEVKPAPTGCDKFGPETRSRLKRPRGTRSEEEHWLDVYRILFDVREDELPNPYYDLDLSLLAQTETWSEHVRREVRPLLRDLLATEAARAVANIVPDILSRLHDLVRHLEIPLRQSFEPVREQDPLEPSPIVPEPRPSEPALPQPVFSDPEFSQSEFPQPEFSWPELSQPEFPQPEFPQSVFLESSFPLLSSAAPEAPGYQRDNFHISDQTDASGMWEDWSFMGEDYYLPPDLTIQGPPAPDGNSDALGDT</sequence>
<dbReference type="InterPro" id="IPR029058">
    <property type="entry name" value="AB_hydrolase_fold"/>
</dbReference>
<feature type="region of interest" description="Disordered" evidence="1">
    <location>
        <begin position="1607"/>
        <end position="1662"/>
    </location>
</feature>